<feature type="region of interest" description="Disordered" evidence="1">
    <location>
        <begin position="468"/>
        <end position="487"/>
    </location>
</feature>
<proteinExistence type="predicted"/>
<reference evidence="3 4" key="1">
    <citation type="submission" date="2024-01" db="EMBL/GenBank/DDBJ databases">
        <title>A draft genome for the cacao thread blight pathogen Marasmiellus scandens.</title>
        <authorList>
            <person name="Baruah I.K."/>
            <person name="Leung J."/>
            <person name="Bukari Y."/>
            <person name="Amoako-Attah I."/>
            <person name="Meinhardt L.W."/>
            <person name="Bailey B.A."/>
            <person name="Cohen S.P."/>
        </authorList>
    </citation>
    <scope>NUCLEOTIDE SEQUENCE [LARGE SCALE GENOMIC DNA]</scope>
    <source>
        <strain evidence="3 4">GH-19</strain>
    </source>
</reference>
<accession>A0ABR1IQ39</accession>
<dbReference type="Proteomes" id="UP001498398">
    <property type="component" value="Unassembled WGS sequence"/>
</dbReference>
<sequence>MMFPRYAVVDTKELSASYNLDIKLRVPMSGSADVIERKQVLMVVNNLCDGLDIYYLNPGSRRSVESGVKHIALAVPPDANYAYPVRFVQKGKCMAVGFANGRTLILEIGNPDPVQVLTQSDAGTGNVLTMDYWSNGQIEMLATATIGPQRAKLMIWSSQKVSKNIQVVNVEQNQGRTKRAAVSKHDRTPATIAYEIIWKSLALFLCLLTMLLAFDVDPFGVIPMFLSSVNAIGWRKATPVKDLDWSLDLEGTHWEDLSQTISVDSLYIPIATEQLPDQAEEVSSSQMEFLLTGDTTSLVAGLPTGTETVTVTITTLTVTNYDLGPVLSGLNIHLEKLISIIDDRIPKMTTESSKTPTTDSGMGRLDFWMNSIIPSRPLFIVVTAAFGGVAIVYWKMQKDGKDQGTNMRERDIGTALDKAGDAQIGKEGKKEFVWDVTEDEIGENRGMVNQAESAASAEAQFSSLTDVSNESILGKREADSGEAGAQD</sequence>
<keyword evidence="2" id="KW-1133">Transmembrane helix</keyword>
<organism evidence="3 4">
    <name type="scientific">Marasmiellus scandens</name>
    <dbReference type="NCBI Taxonomy" id="2682957"/>
    <lineage>
        <taxon>Eukaryota</taxon>
        <taxon>Fungi</taxon>
        <taxon>Dikarya</taxon>
        <taxon>Basidiomycota</taxon>
        <taxon>Agaricomycotina</taxon>
        <taxon>Agaricomycetes</taxon>
        <taxon>Agaricomycetidae</taxon>
        <taxon>Agaricales</taxon>
        <taxon>Marasmiineae</taxon>
        <taxon>Omphalotaceae</taxon>
        <taxon>Marasmiellus</taxon>
    </lineage>
</organism>
<protein>
    <submittedName>
        <fullName evidence="3">Uncharacterized protein</fullName>
    </submittedName>
</protein>
<keyword evidence="4" id="KW-1185">Reference proteome</keyword>
<dbReference type="EMBL" id="JBANRG010000095">
    <property type="protein sequence ID" value="KAK7436351.1"/>
    <property type="molecule type" value="Genomic_DNA"/>
</dbReference>
<evidence type="ECO:0000256" key="1">
    <source>
        <dbReference type="SAM" id="MobiDB-lite"/>
    </source>
</evidence>
<gene>
    <name evidence="3" type="ORF">VKT23_019199</name>
</gene>
<name>A0ABR1IQ39_9AGAR</name>
<evidence type="ECO:0000256" key="2">
    <source>
        <dbReference type="SAM" id="Phobius"/>
    </source>
</evidence>
<feature type="transmembrane region" description="Helical" evidence="2">
    <location>
        <begin position="377"/>
        <end position="394"/>
    </location>
</feature>
<evidence type="ECO:0000313" key="3">
    <source>
        <dbReference type="EMBL" id="KAK7436351.1"/>
    </source>
</evidence>
<keyword evidence="2" id="KW-0472">Membrane</keyword>
<comment type="caution">
    <text evidence="3">The sequence shown here is derived from an EMBL/GenBank/DDBJ whole genome shotgun (WGS) entry which is preliminary data.</text>
</comment>
<keyword evidence="2" id="KW-0812">Transmembrane</keyword>
<evidence type="ECO:0000313" key="4">
    <source>
        <dbReference type="Proteomes" id="UP001498398"/>
    </source>
</evidence>